<dbReference type="Gene3D" id="3.40.1810.10">
    <property type="entry name" value="Transcription factor, MADS-box"/>
    <property type="match status" value="1"/>
</dbReference>
<accession>A0A811NE45</accession>
<evidence type="ECO:0000256" key="5">
    <source>
        <dbReference type="ARBA" id="ARBA00023242"/>
    </source>
</evidence>
<dbReference type="SUPFAM" id="SSF55455">
    <property type="entry name" value="SRF-like"/>
    <property type="match status" value="1"/>
</dbReference>
<evidence type="ECO:0000313" key="7">
    <source>
        <dbReference type="EMBL" id="CAD6223148.1"/>
    </source>
</evidence>
<keyword evidence="2" id="KW-0805">Transcription regulation</keyword>
<reference evidence="7" key="1">
    <citation type="submission" date="2020-10" db="EMBL/GenBank/DDBJ databases">
        <authorList>
            <person name="Han B."/>
            <person name="Lu T."/>
            <person name="Zhao Q."/>
            <person name="Huang X."/>
            <person name="Zhao Y."/>
        </authorList>
    </citation>
    <scope>NUCLEOTIDE SEQUENCE</scope>
</reference>
<dbReference type="EMBL" id="CAJGYO010000004">
    <property type="protein sequence ID" value="CAD6223148.1"/>
    <property type="molecule type" value="Genomic_DNA"/>
</dbReference>
<proteinExistence type="predicted"/>
<dbReference type="InterPro" id="IPR033896">
    <property type="entry name" value="MEF2-like_N"/>
</dbReference>
<feature type="domain" description="MADS-box" evidence="6">
    <location>
        <begin position="1"/>
        <end position="61"/>
    </location>
</feature>
<keyword evidence="3" id="KW-0238">DNA-binding</keyword>
<dbReference type="GO" id="GO:0000977">
    <property type="term" value="F:RNA polymerase II transcription regulatory region sequence-specific DNA binding"/>
    <property type="evidence" value="ECO:0007669"/>
    <property type="project" value="InterPro"/>
</dbReference>
<keyword evidence="5" id="KW-0539">Nucleus</keyword>
<protein>
    <recommendedName>
        <fullName evidence="6">MADS-box domain-containing protein</fullName>
    </recommendedName>
</protein>
<dbReference type="CDD" id="cd00265">
    <property type="entry name" value="MADS_MEF2_like"/>
    <property type="match status" value="1"/>
</dbReference>
<evidence type="ECO:0000256" key="2">
    <source>
        <dbReference type="ARBA" id="ARBA00023015"/>
    </source>
</evidence>
<dbReference type="FunFam" id="3.40.1810.10:FF:000003">
    <property type="entry name" value="MADS-box transcription factor MADS-MC"/>
    <property type="match status" value="1"/>
</dbReference>
<dbReference type="PROSITE" id="PS50066">
    <property type="entry name" value="MADS_BOX_2"/>
    <property type="match status" value="1"/>
</dbReference>
<dbReference type="AlphaFoldDB" id="A0A811NE45"/>
<evidence type="ECO:0000256" key="3">
    <source>
        <dbReference type="ARBA" id="ARBA00023125"/>
    </source>
</evidence>
<organism evidence="7 8">
    <name type="scientific">Miscanthus lutarioriparius</name>
    <dbReference type="NCBI Taxonomy" id="422564"/>
    <lineage>
        <taxon>Eukaryota</taxon>
        <taxon>Viridiplantae</taxon>
        <taxon>Streptophyta</taxon>
        <taxon>Embryophyta</taxon>
        <taxon>Tracheophyta</taxon>
        <taxon>Spermatophyta</taxon>
        <taxon>Magnoliopsida</taxon>
        <taxon>Liliopsida</taxon>
        <taxon>Poales</taxon>
        <taxon>Poaceae</taxon>
        <taxon>PACMAD clade</taxon>
        <taxon>Panicoideae</taxon>
        <taxon>Andropogonodae</taxon>
        <taxon>Andropogoneae</taxon>
        <taxon>Saccharinae</taxon>
        <taxon>Miscanthus</taxon>
    </lineage>
</organism>
<dbReference type="Proteomes" id="UP000604825">
    <property type="component" value="Unassembled WGS sequence"/>
</dbReference>
<dbReference type="GO" id="GO:0045944">
    <property type="term" value="P:positive regulation of transcription by RNA polymerase II"/>
    <property type="evidence" value="ECO:0007669"/>
    <property type="project" value="InterPro"/>
</dbReference>
<dbReference type="PRINTS" id="PR00404">
    <property type="entry name" value="MADSDOMAIN"/>
</dbReference>
<gene>
    <name evidence="7" type="ORF">NCGR_LOCUS15577</name>
</gene>
<evidence type="ECO:0000313" key="8">
    <source>
        <dbReference type="Proteomes" id="UP000604825"/>
    </source>
</evidence>
<keyword evidence="4" id="KW-0804">Transcription</keyword>
<sequence length="201" mass="22779">MGRGPVQLRRIENKINRQVTFSKRRNGLLKKAHEISVLCDAEVALIVFSTKGKLYEYSSHSSMEGILGRYQRYSFEERAVLDPSIEDQANWGDEYVRLKSKLDALQKSQSFVFLVQNQLMFDSISELQKKEKALTDQNGVLQKLMEAEKEKNNALMNAHLREQQNGASTSSPSLSPPMVPDSMPTLNIGYHASTEFITAHN</sequence>
<dbReference type="InterPro" id="IPR036879">
    <property type="entry name" value="TF_MADSbox_sf"/>
</dbReference>
<evidence type="ECO:0000256" key="4">
    <source>
        <dbReference type="ARBA" id="ARBA00023163"/>
    </source>
</evidence>
<dbReference type="PANTHER" id="PTHR48019">
    <property type="entry name" value="SERUM RESPONSE FACTOR HOMOLOG"/>
    <property type="match status" value="1"/>
</dbReference>
<dbReference type="OrthoDB" id="1933443at2759"/>
<dbReference type="InterPro" id="IPR050142">
    <property type="entry name" value="MADS-box/MEF2_TF"/>
</dbReference>
<dbReference type="InterPro" id="IPR002100">
    <property type="entry name" value="TF_MADSbox"/>
</dbReference>
<comment type="subcellular location">
    <subcellularLocation>
        <location evidence="1">Nucleus</location>
    </subcellularLocation>
</comment>
<dbReference type="Pfam" id="PF00319">
    <property type="entry name" value="SRF-TF"/>
    <property type="match status" value="1"/>
</dbReference>
<evidence type="ECO:0000259" key="6">
    <source>
        <dbReference type="PROSITE" id="PS50066"/>
    </source>
</evidence>
<comment type="caution">
    <text evidence="7">The sequence shown here is derived from an EMBL/GenBank/DDBJ whole genome shotgun (WGS) entry which is preliminary data.</text>
</comment>
<name>A0A811NE45_9POAL</name>
<keyword evidence="8" id="KW-1185">Reference proteome</keyword>
<dbReference type="GO" id="GO:0005634">
    <property type="term" value="C:nucleus"/>
    <property type="evidence" value="ECO:0007669"/>
    <property type="project" value="UniProtKB-SubCell"/>
</dbReference>
<dbReference type="SMART" id="SM00432">
    <property type="entry name" value="MADS"/>
    <property type="match status" value="1"/>
</dbReference>
<evidence type="ECO:0000256" key="1">
    <source>
        <dbReference type="ARBA" id="ARBA00004123"/>
    </source>
</evidence>
<dbReference type="GO" id="GO:0046983">
    <property type="term" value="F:protein dimerization activity"/>
    <property type="evidence" value="ECO:0007669"/>
    <property type="project" value="InterPro"/>
</dbReference>